<dbReference type="RefSeq" id="WP_109622735.1">
    <property type="nucleotide sequence ID" value="NZ_QGDO01000010.1"/>
</dbReference>
<reference evidence="2 3" key="1">
    <citation type="submission" date="2018-03" db="EMBL/GenBank/DDBJ databases">
        <title>Genomic Encyclopedia of Archaeal and Bacterial Type Strains, Phase II (KMG-II): from individual species to whole genera.</title>
        <authorList>
            <person name="Goeker M."/>
        </authorList>
    </citation>
    <scope>NUCLEOTIDE SEQUENCE [LARGE SCALE GENOMIC DNA]</scope>
    <source>
        <strain evidence="2 3">DSM 28229</strain>
    </source>
</reference>
<evidence type="ECO:0000313" key="3">
    <source>
        <dbReference type="Proteomes" id="UP000245535"/>
    </source>
</evidence>
<protein>
    <recommendedName>
        <fullName evidence="4">Transposase</fullName>
    </recommendedName>
</protein>
<dbReference type="OrthoDB" id="884299at2"/>
<keyword evidence="3" id="KW-1185">Reference proteome</keyword>
<sequence>MKRYDAAFKEMVLDLLGSGQSISQLAKDYQKSPITFRSWQKKSLSPEGLSGKGILTAEQDEINA</sequence>
<dbReference type="SUPFAM" id="SSF46689">
    <property type="entry name" value="Homeodomain-like"/>
    <property type="match status" value="1"/>
</dbReference>
<gene>
    <name evidence="2" type="ORF">BC781_11026</name>
</gene>
<evidence type="ECO:0008006" key="4">
    <source>
        <dbReference type="Google" id="ProtNLM"/>
    </source>
</evidence>
<dbReference type="EMBL" id="QGDO01000010">
    <property type="protein sequence ID" value="PWJ34985.1"/>
    <property type="molecule type" value="Genomic_DNA"/>
</dbReference>
<dbReference type="Proteomes" id="UP000245535">
    <property type="component" value="Unassembled WGS sequence"/>
</dbReference>
<proteinExistence type="predicted"/>
<accession>A0A315YZH2</accession>
<evidence type="ECO:0000313" key="2">
    <source>
        <dbReference type="EMBL" id="PWJ34985.1"/>
    </source>
</evidence>
<dbReference type="InterPro" id="IPR009057">
    <property type="entry name" value="Homeodomain-like_sf"/>
</dbReference>
<comment type="caution">
    <text evidence="2">The sequence shown here is derived from an EMBL/GenBank/DDBJ whole genome shotgun (WGS) entry which is preliminary data.</text>
</comment>
<name>A0A315YZH2_SEDFL</name>
<evidence type="ECO:0000256" key="1">
    <source>
        <dbReference type="SAM" id="MobiDB-lite"/>
    </source>
</evidence>
<feature type="region of interest" description="Disordered" evidence="1">
    <location>
        <begin position="44"/>
        <end position="64"/>
    </location>
</feature>
<dbReference type="AlphaFoldDB" id="A0A315YZH2"/>
<organism evidence="2 3">
    <name type="scientific">Sediminitomix flava</name>
    <dbReference type="NCBI Taxonomy" id="379075"/>
    <lineage>
        <taxon>Bacteria</taxon>
        <taxon>Pseudomonadati</taxon>
        <taxon>Bacteroidota</taxon>
        <taxon>Cytophagia</taxon>
        <taxon>Cytophagales</taxon>
        <taxon>Flammeovirgaceae</taxon>
        <taxon>Sediminitomix</taxon>
    </lineage>
</organism>